<evidence type="ECO:0000313" key="3">
    <source>
        <dbReference type="Proteomes" id="UP000058012"/>
    </source>
</evidence>
<feature type="domain" description="AAA" evidence="1">
    <location>
        <begin position="1"/>
        <end position="163"/>
    </location>
</feature>
<dbReference type="Pfam" id="PF13614">
    <property type="entry name" value="AAA_31"/>
    <property type="match status" value="1"/>
</dbReference>
<keyword evidence="3" id="KW-1185">Reference proteome</keyword>
<dbReference type="CDD" id="cd02042">
    <property type="entry name" value="ParAB_family"/>
    <property type="match status" value="1"/>
</dbReference>
<evidence type="ECO:0000313" key="2">
    <source>
        <dbReference type="EMBL" id="KUR73183.1"/>
    </source>
</evidence>
<sequence>MAVIGIYSVKGGVGKTTLAVDMAWRSAAVSGQRTLLWDLDPQGGAGWLLGLPDRVGNRAASAFLRDGRPTDLIVPTRYPGLDVLQADESMRGLSLTLARIGKRKRLARAASFLSSEYPRIVIDCPPVLNEISDQVFAAVDLLIVPLPPSPLSARALPMIREEILERQPRHPPILPVLSMYDARRKLHREVLSGFAAGWPVIPMASTIEQTAARRAPLATFAAWSEVNTRLQRLWDGIEAKLAMRAALEG</sequence>
<dbReference type="PANTHER" id="PTHR13696">
    <property type="entry name" value="P-LOOP CONTAINING NUCLEOSIDE TRIPHOSPHATE HYDROLASE"/>
    <property type="match status" value="1"/>
</dbReference>
<dbReference type="OrthoDB" id="9804460at2"/>
<reference evidence="2 3" key="1">
    <citation type="submission" date="2015-10" db="EMBL/GenBank/DDBJ databases">
        <title>Draft genome sequence of Novosphingobium fuchskuhlense DSM 25065 isolated from a surface water sample of the southwest basin of Lake Grosse Fuchskuhle.</title>
        <authorList>
            <person name="Ruckert C."/>
            <person name="Winkler A."/>
            <person name="Glaeser J."/>
            <person name="Grossart H.-P."/>
            <person name="Kalinowski J."/>
            <person name="Glaeser S."/>
        </authorList>
    </citation>
    <scope>NUCLEOTIDE SEQUENCE [LARGE SCALE GENOMIC DNA]</scope>
    <source>
        <strain evidence="2 3">FNE08-7</strain>
    </source>
</reference>
<name>A0A117UYG8_9SPHN</name>
<dbReference type="Gene3D" id="3.40.50.300">
    <property type="entry name" value="P-loop containing nucleotide triphosphate hydrolases"/>
    <property type="match status" value="1"/>
</dbReference>
<accession>A0A117UYG8</accession>
<dbReference type="PANTHER" id="PTHR13696:SF99">
    <property type="entry name" value="COBYRINIC ACID AC-DIAMIDE SYNTHASE"/>
    <property type="match status" value="1"/>
</dbReference>
<evidence type="ECO:0000259" key="1">
    <source>
        <dbReference type="Pfam" id="PF13614"/>
    </source>
</evidence>
<dbReference type="InterPro" id="IPR027417">
    <property type="entry name" value="P-loop_NTPase"/>
</dbReference>
<dbReference type="Proteomes" id="UP000058012">
    <property type="component" value="Unassembled WGS sequence"/>
</dbReference>
<proteinExistence type="predicted"/>
<protein>
    <submittedName>
        <fullName evidence="2">Chromosome partitioning protein ParA</fullName>
    </submittedName>
</protein>
<dbReference type="STRING" id="1117702.AQZ52_05555"/>
<dbReference type="InterPro" id="IPR025669">
    <property type="entry name" value="AAA_dom"/>
</dbReference>
<dbReference type="InterPro" id="IPR050678">
    <property type="entry name" value="DNA_Partitioning_ATPase"/>
</dbReference>
<gene>
    <name evidence="2" type="ORF">AQZ52_05555</name>
</gene>
<dbReference type="CDD" id="cd01983">
    <property type="entry name" value="SIMIBI"/>
    <property type="match status" value="1"/>
</dbReference>
<dbReference type="AlphaFoldDB" id="A0A117UYG8"/>
<organism evidence="2 3">
    <name type="scientific">Novosphingobium fuchskuhlense</name>
    <dbReference type="NCBI Taxonomy" id="1117702"/>
    <lineage>
        <taxon>Bacteria</taxon>
        <taxon>Pseudomonadati</taxon>
        <taxon>Pseudomonadota</taxon>
        <taxon>Alphaproteobacteria</taxon>
        <taxon>Sphingomonadales</taxon>
        <taxon>Sphingomonadaceae</taxon>
        <taxon>Novosphingobium</taxon>
    </lineage>
</organism>
<comment type="caution">
    <text evidence="2">The sequence shown here is derived from an EMBL/GenBank/DDBJ whole genome shotgun (WGS) entry which is preliminary data.</text>
</comment>
<dbReference type="EMBL" id="LLZS01000003">
    <property type="protein sequence ID" value="KUR73183.1"/>
    <property type="molecule type" value="Genomic_DNA"/>
</dbReference>
<dbReference type="SUPFAM" id="SSF52540">
    <property type="entry name" value="P-loop containing nucleoside triphosphate hydrolases"/>
    <property type="match status" value="1"/>
</dbReference>